<evidence type="ECO:0000256" key="3">
    <source>
        <dbReference type="ARBA" id="ARBA00022485"/>
    </source>
</evidence>
<dbReference type="GO" id="GO:0140078">
    <property type="term" value="F:class I DNA-(apurinic or apyrimidinic site) endonuclease activity"/>
    <property type="evidence" value="ECO:0007669"/>
    <property type="project" value="UniProtKB-EC"/>
</dbReference>
<organism evidence="15 16">
    <name type="scientific">Diabrotica balteata</name>
    <name type="common">Banded cucumber beetle</name>
    <dbReference type="NCBI Taxonomy" id="107213"/>
    <lineage>
        <taxon>Eukaryota</taxon>
        <taxon>Metazoa</taxon>
        <taxon>Ecdysozoa</taxon>
        <taxon>Arthropoda</taxon>
        <taxon>Hexapoda</taxon>
        <taxon>Insecta</taxon>
        <taxon>Pterygota</taxon>
        <taxon>Neoptera</taxon>
        <taxon>Endopterygota</taxon>
        <taxon>Coleoptera</taxon>
        <taxon>Polyphaga</taxon>
        <taxon>Cucujiformia</taxon>
        <taxon>Chrysomeloidea</taxon>
        <taxon>Chrysomelidae</taxon>
        <taxon>Galerucinae</taxon>
        <taxon>Diabroticina</taxon>
        <taxon>Diabroticites</taxon>
        <taxon>Diabrotica</taxon>
    </lineage>
</organism>
<keyword evidence="10 13" id="KW-0234">DNA repair</keyword>
<dbReference type="GO" id="GO:0005634">
    <property type="term" value="C:nucleus"/>
    <property type="evidence" value="ECO:0007669"/>
    <property type="project" value="UniProtKB-SubCell"/>
</dbReference>
<dbReference type="FunFam" id="1.10.340.30:FF:000005">
    <property type="entry name" value="Endonuclease III-like protein 1"/>
    <property type="match status" value="1"/>
</dbReference>
<dbReference type="GO" id="GO:0000703">
    <property type="term" value="F:oxidized pyrimidine nucleobase lesion DNA N-glycosylase activity"/>
    <property type="evidence" value="ECO:0007669"/>
    <property type="project" value="UniProtKB-UniRule"/>
</dbReference>
<gene>
    <name evidence="13" type="primary">NTH1</name>
    <name evidence="15" type="ORF">DIABBA_LOCUS12508</name>
</gene>
<sequence length="356" mass="40678">MKVNHIHIVKNFVTSIMKRTKTTRASKILKQEQEEHQSEIKSNPKVDLSAFKKVPKSKLTNNIKVEGVGEKSKQSQIQCKEEEIFKQDPEKELSPTKRQHVKIEYDEVGNGSDVKKNKRMPENWEQVLANLKEMRKHSDAPVDSMGCDKCHDENAPPNVMRYQQLLALMLSSQTKDQITHSAMKKLIDHGCTVENILGTADEKLGELIYPVSFWRNKVKYIKKTSDILQKEYDCDIPDTVEKLCKLPGVGPKMAHICMETAWDKVTGIGVDTHVHRISNRLRWVNTNNPEDTRKALEDWLPQELWSEVNLLLVGFGQQICGAVKPQCSACLNKELCPFGKKYLKGEAKTKKTKSKK</sequence>
<dbReference type="EMBL" id="OU898283">
    <property type="protein sequence ID" value="CAG9839773.1"/>
    <property type="molecule type" value="Genomic_DNA"/>
</dbReference>
<keyword evidence="12 13" id="KW-0326">Glycosidase</keyword>
<keyword evidence="5 13" id="KW-0227">DNA damage</keyword>
<keyword evidence="13" id="KW-0496">Mitochondrion</keyword>
<name>A0A9N9XK48_DIABA</name>
<evidence type="ECO:0000256" key="5">
    <source>
        <dbReference type="ARBA" id="ARBA00022763"/>
    </source>
</evidence>
<dbReference type="Gene3D" id="1.10.1670.10">
    <property type="entry name" value="Helix-hairpin-Helix base-excision DNA repair enzymes (C-terminal)"/>
    <property type="match status" value="1"/>
</dbReference>
<keyword evidence="11 13" id="KW-0456">Lyase</keyword>
<dbReference type="AlphaFoldDB" id="A0A9N9XK48"/>
<dbReference type="InterPro" id="IPR000445">
    <property type="entry name" value="HhH_motif"/>
</dbReference>
<dbReference type="HAMAP" id="MF_03183">
    <property type="entry name" value="Endonuclease_III_Nth"/>
    <property type="match status" value="1"/>
</dbReference>
<evidence type="ECO:0000256" key="8">
    <source>
        <dbReference type="ARBA" id="ARBA00023004"/>
    </source>
</evidence>
<dbReference type="GO" id="GO:0006285">
    <property type="term" value="P:base-excision repair, AP site formation"/>
    <property type="evidence" value="ECO:0007669"/>
    <property type="project" value="UniProtKB-UniRule"/>
</dbReference>
<comment type="function">
    <text evidence="13">Bifunctional DNA N-glycosylase with associated apurinic/apyrimidinic (AP) lyase function that catalyzes the first step in base excision repair (BER), the primary repair pathway for the repair of oxidative DNA damage. The DNA N-glycosylase activity releases the damaged DNA base from DNA by cleaving the N-glycosidic bond, leaving an AP site. The AP lyase activity cleaves the phosphodiester bond 3' to the AP site by a beta-elimination. Primarily recognizes and repairs oxidative base damage of pyrimidines.</text>
</comment>
<reference evidence="15" key="1">
    <citation type="submission" date="2022-01" db="EMBL/GenBank/DDBJ databases">
        <authorList>
            <person name="King R."/>
        </authorList>
    </citation>
    <scope>NUCLEOTIDE SEQUENCE</scope>
</reference>
<evidence type="ECO:0000313" key="15">
    <source>
        <dbReference type="EMBL" id="CAG9839773.1"/>
    </source>
</evidence>
<dbReference type="InterPro" id="IPR023170">
    <property type="entry name" value="HhH_base_excis_C"/>
</dbReference>
<dbReference type="Proteomes" id="UP001153709">
    <property type="component" value="Chromosome 8"/>
</dbReference>
<keyword evidence="16" id="KW-1185">Reference proteome</keyword>
<dbReference type="EC" id="4.2.99.18" evidence="13"/>
<dbReference type="Gene3D" id="1.10.340.30">
    <property type="entry name" value="Hypothetical protein, domain 2"/>
    <property type="match status" value="1"/>
</dbReference>
<dbReference type="PANTHER" id="PTHR43286:SF1">
    <property type="entry name" value="ENDONUCLEASE III-LIKE PROTEIN 1"/>
    <property type="match status" value="1"/>
</dbReference>
<dbReference type="FunFam" id="1.10.1670.10:FF:000003">
    <property type="entry name" value="Endonuclease III homolog"/>
    <property type="match status" value="1"/>
</dbReference>
<dbReference type="EC" id="3.2.2.-" evidence="13"/>
<keyword evidence="7" id="KW-0809">Transit peptide</keyword>
<evidence type="ECO:0000256" key="1">
    <source>
        <dbReference type="ARBA" id="ARBA00001966"/>
    </source>
</evidence>
<evidence type="ECO:0000256" key="11">
    <source>
        <dbReference type="ARBA" id="ARBA00023239"/>
    </source>
</evidence>
<keyword evidence="9" id="KW-0411">Iron-sulfur</keyword>
<evidence type="ECO:0000256" key="6">
    <source>
        <dbReference type="ARBA" id="ARBA00022801"/>
    </source>
</evidence>
<dbReference type="Pfam" id="PF00633">
    <property type="entry name" value="HHH"/>
    <property type="match status" value="1"/>
</dbReference>
<comment type="cofactor">
    <cofactor evidence="1">
        <name>[4Fe-4S] cluster</name>
        <dbReference type="ChEBI" id="CHEBI:49883"/>
    </cofactor>
</comment>
<dbReference type="GO" id="GO:0003677">
    <property type="term" value="F:DNA binding"/>
    <property type="evidence" value="ECO:0007669"/>
    <property type="project" value="UniProtKB-UniRule"/>
</dbReference>
<dbReference type="OrthoDB" id="2099276at2759"/>
<keyword evidence="6 13" id="KW-0378">Hydrolase</keyword>
<dbReference type="InterPro" id="IPR030841">
    <property type="entry name" value="NTH1"/>
</dbReference>
<dbReference type="CDD" id="cd00056">
    <property type="entry name" value="ENDO3c"/>
    <property type="match status" value="1"/>
</dbReference>
<proteinExistence type="inferred from homology"/>
<dbReference type="Pfam" id="PF00730">
    <property type="entry name" value="HhH-GPD"/>
    <property type="match status" value="1"/>
</dbReference>
<accession>A0A9N9XK48</accession>
<evidence type="ECO:0000256" key="4">
    <source>
        <dbReference type="ARBA" id="ARBA00022723"/>
    </source>
</evidence>
<evidence type="ECO:0000256" key="7">
    <source>
        <dbReference type="ARBA" id="ARBA00022946"/>
    </source>
</evidence>
<dbReference type="SMART" id="SM00478">
    <property type="entry name" value="ENDO3c"/>
    <property type="match status" value="1"/>
</dbReference>
<dbReference type="GO" id="GO:0051539">
    <property type="term" value="F:4 iron, 4 sulfur cluster binding"/>
    <property type="evidence" value="ECO:0007669"/>
    <property type="project" value="UniProtKB-KW"/>
</dbReference>
<keyword evidence="8" id="KW-0408">Iron</keyword>
<evidence type="ECO:0000313" key="16">
    <source>
        <dbReference type="Proteomes" id="UP001153709"/>
    </source>
</evidence>
<keyword evidence="13" id="KW-0539">Nucleus</keyword>
<comment type="similarity">
    <text evidence="2 13">Belongs to the Nth/MutY family.</text>
</comment>
<dbReference type="GO" id="GO:0005739">
    <property type="term" value="C:mitochondrion"/>
    <property type="evidence" value="ECO:0007669"/>
    <property type="project" value="UniProtKB-SubCell"/>
</dbReference>
<comment type="caution">
    <text evidence="13">Lacks conserved residue(s) required for the propagation of feature annotation.</text>
</comment>
<comment type="subcellular location">
    <subcellularLocation>
        <location evidence="13">Nucleus</location>
    </subcellularLocation>
    <subcellularLocation>
        <location evidence="13">Mitochondrion</location>
    </subcellularLocation>
</comment>
<dbReference type="InterPro" id="IPR003265">
    <property type="entry name" value="HhH-GPD_domain"/>
</dbReference>
<dbReference type="GO" id="GO:0046872">
    <property type="term" value="F:metal ion binding"/>
    <property type="evidence" value="ECO:0007669"/>
    <property type="project" value="UniProtKB-KW"/>
</dbReference>
<dbReference type="InterPro" id="IPR003651">
    <property type="entry name" value="Endonuclease3_FeS-loop_motif"/>
</dbReference>
<dbReference type="GO" id="GO:0006289">
    <property type="term" value="P:nucleotide-excision repair"/>
    <property type="evidence" value="ECO:0007669"/>
    <property type="project" value="TreeGrafter"/>
</dbReference>
<feature type="domain" description="HhH-GPD" evidence="14">
    <location>
        <begin position="170"/>
        <end position="318"/>
    </location>
</feature>
<keyword evidence="4" id="KW-0479">Metal-binding</keyword>
<comment type="catalytic activity">
    <reaction evidence="13">
        <text>2'-deoxyribonucleotide-(2'-deoxyribose 5'-phosphate)-2'-deoxyribonucleotide-DNA = a 3'-end 2'-deoxyribonucleotide-(2,3-dehydro-2,3-deoxyribose 5'-phosphate)-DNA + a 5'-end 5'-phospho-2'-deoxyribonucleoside-DNA + H(+)</text>
        <dbReference type="Rhea" id="RHEA:66592"/>
        <dbReference type="Rhea" id="RHEA-COMP:13180"/>
        <dbReference type="Rhea" id="RHEA-COMP:16897"/>
        <dbReference type="Rhea" id="RHEA-COMP:17067"/>
        <dbReference type="ChEBI" id="CHEBI:15378"/>
        <dbReference type="ChEBI" id="CHEBI:136412"/>
        <dbReference type="ChEBI" id="CHEBI:157695"/>
        <dbReference type="ChEBI" id="CHEBI:167181"/>
        <dbReference type="EC" id="4.2.99.18"/>
    </reaction>
</comment>
<dbReference type="PANTHER" id="PTHR43286">
    <property type="entry name" value="ENDONUCLEASE III-LIKE PROTEIN 1"/>
    <property type="match status" value="1"/>
</dbReference>
<dbReference type="SMART" id="SM00525">
    <property type="entry name" value="FES"/>
    <property type="match status" value="1"/>
</dbReference>
<evidence type="ECO:0000256" key="12">
    <source>
        <dbReference type="ARBA" id="ARBA00023295"/>
    </source>
</evidence>
<evidence type="ECO:0000256" key="9">
    <source>
        <dbReference type="ARBA" id="ARBA00023014"/>
    </source>
</evidence>
<evidence type="ECO:0000256" key="2">
    <source>
        <dbReference type="ARBA" id="ARBA00008343"/>
    </source>
</evidence>
<keyword evidence="3" id="KW-0004">4Fe-4S</keyword>
<protein>
    <recommendedName>
        <fullName evidence="13">Endonuclease III homolog</fullName>
        <ecNumber evidence="13">3.2.2.-</ecNumber>
        <ecNumber evidence="13">4.2.99.18</ecNumber>
    </recommendedName>
    <alternativeName>
        <fullName evidence="13">Bifunctional DNA N-glycosylase/DNA-(apurinic or apyrimidinic site) lyase</fullName>
        <shortName evidence="13">DNA glycosylase/AP lyase</shortName>
    </alternativeName>
</protein>
<evidence type="ECO:0000256" key="13">
    <source>
        <dbReference type="HAMAP-Rule" id="MF_03183"/>
    </source>
</evidence>
<dbReference type="InterPro" id="IPR011257">
    <property type="entry name" value="DNA_glycosylase"/>
</dbReference>
<dbReference type="SUPFAM" id="SSF48150">
    <property type="entry name" value="DNA-glycosylase"/>
    <property type="match status" value="1"/>
</dbReference>
<evidence type="ECO:0000259" key="14">
    <source>
        <dbReference type="SMART" id="SM00478"/>
    </source>
</evidence>
<evidence type="ECO:0000256" key="10">
    <source>
        <dbReference type="ARBA" id="ARBA00023204"/>
    </source>
</evidence>